<protein>
    <recommendedName>
        <fullName evidence="3">Zinc knuckle CX2CX4HX4C domain-containing protein</fullName>
    </recommendedName>
</protein>
<dbReference type="Proteomes" id="UP000836841">
    <property type="component" value="Chromosome 4"/>
</dbReference>
<name>A0AAU9S9T8_THLAR</name>
<feature type="region of interest" description="Disordered" evidence="1">
    <location>
        <begin position="221"/>
        <end position="357"/>
    </location>
</feature>
<feature type="compositionally biased region" description="Basic and acidic residues" evidence="1">
    <location>
        <begin position="314"/>
        <end position="346"/>
    </location>
</feature>
<evidence type="ECO:0000256" key="2">
    <source>
        <dbReference type="SAM" id="Phobius"/>
    </source>
</evidence>
<dbReference type="InterPro" id="IPR040256">
    <property type="entry name" value="At4g02000-like"/>
</dbReference>
<evidence type="ECO:0000259" key="3">
    <source>
        <dbReference type="Pfam" id="PF14392"/>
    </source>
</evidence>
<dbReference type="Pfam" id="PF14392">
    <property type="entry name" value="zf-CCHC_4"/>
    <property type="match status" value="1"/>
</dbReference>
<dbReference type="EMBL" id="OU466860">
    <property type="protein sequence ID" value="CAH2060970.1"/>
    <property type="molecule type" value="Genomic_DNA"/>
</dbReference>
<evidence type="ECO:0000313" key="5">
    <source>
        <dbReference type="Proteomes" id="UP000836841"/>
    </source>
</evidence>
<keyword evidence="2" id="KW-0812">Transmembrane</keyword>
<keyword evidence="5" id="KW-1185">Reference proteome</keyword>
<feature type="compositionally biased region" description="Basic and acidic residues" evidence="1">
    <location>
        <begin position="241"/>
        <end position="260"/>
    </location>
</feature>
<keyword evidence="2" id="KW-0472">Membrane</keyword>
<dbReference type="PANTHER" id="PTHR31286:SF163">
    <property type="entry name" value="ZINC KNUCKLE CX2CX4HX4C DOMAIN-CONTAINING PROTEIN"/>
    <property type="match status" value="1"/>
</dbReference>
<feature type="non-terminal residue" evidence="4">
    <location>
        <position position="402"/>
    </location>
</feature>
<proteinExistence type="predicted"/>
<accession>A0AAU9S9T8</accession>
<dbReference type="AlphaFoldDB" id="A0AAU9S9T8"/>
<dbReference type="InterPro" id="IPR025836">
    <property type="entry name" value="Zn_knuckle_CX2CX4HX4C"/>
</dbReference>
<evidence type="ECO:0000256" key="1">
    <source>
        <dbReference type="SAM" id="MobiDB-lite"/>
    </source>
</evidence>
<gene>
    <name evidence="4" type="ORF">TAV2_LOCUS12452</name>
</gene>
<feature type="non-terminal residue" evidence="4">
    <location>
        <position position="1"/>
    </location>
</feature>
<feature type="transmembrane region" description="Helical" evidence="2">
    <location>
        <begin position="12"/>
        <end position="31"/>
    </location>
</feature>
<keyword evidence="2" id="KW-1133">Transmembrane helix</keyword>
<reference evidence="4 5" key="1">
    <citation type="submission" date="2022-03" db="EMBL/GenBank/DDBJ databases">
        <authorList>
            <person name="Nunn A."/>
            <person name="Chopra R."/>
            <person name="Nunn A."/>
            <person name="Contreras Garrido A."/>
        </authorList>
    </citation>
    <scope>NUCLEOTIDE SEQUENCE [LARGE SCALE GENOMIC DNA]</scope>
</reference>
<feature type="domain" description="Zinc knuckle CX2CX4HX4C" evidence="3">
    <location>
        <begin position="162"/>
        <end position="208"/>
    </location>
</feature>
<evidence type="ECO:0000313" key="4">
    <source>
        <dbReference type="EMBL" id="CAH2060970.1"/>
    </source>
</evidence>
<dbReference type="PANTHER" id="PTHR31286">
    <property type="entry name" value="GLYCINE-RICH CELL WALL STRUCTURAL PROTEIN 1.8-LIKE"/>
    <property type="match status" value="1"/>
</dbReference>
<organism evidence="4 5">
    <name type="scientific">Thlaspi arvense</name>
    <name type="common">Field penny-cress</name>
    <dbReference type="NCBI Taxonomy" id="13288"/>
    <lineage>
        <taxon>Eukaryota</taxon>
        <taxon>Viridiplantae</taxon>
        <taxon>Streptophyta</taxon>
        <taxon>Embryophyta</taxon>
        <taxon>Tracheophyta</taxon>
        <taxon>Spermatophyta</taxon>
        <taxon>Magnoliopsida</taxon>
        <taxon>eudicotyledons</taxon>
        <taxon>Gunneridae</taxon>
        <taxon>Pentapetalae</taxon>
        <taxon>rosids</taxon>
        <taxon>malvids</taxon>
        <taxon>Brassicales</taxon>
        <taxon>Brassicaceae</taxon>
        <taxon>Thlaspideae</taxon>
        <taxon>Thlaspi</taxon>
    </lineage>
</organism>
<sequence length="402" mass="45382">DDGNIIRDVIEWIVYSHFPHFALFFFLRAFLKSEFSGLVMAQANQLVLGGSSKRKETLAPRLKITVPYFDNTELIKGCNCTLIVHCMNLTVQEMKALLFMLPRIWKVEERVAGADLRMGRFQFDFVDEEDIQGVLQMGPIGQAIGTVKQVDLDGGRVQIAIDGFKPIIFETTMEFHSGEETTVILRYERLHVYCRECRSLCHESSGCPTLLPKRERRDVMRYSEEKPEGGGNSYKGALRGTGERTKDITDQEKPLEESSRGKGVLTENREEQRLPRSGGVQQKVNGDSLRRFSRPLPPREDSKRFGGTSRNIHRSKEDHSSGLTSIKDKTEEGTENKHGGNDKDSPPQHSAKKVRKGLMLEDNTMTMDDLNTRINQVVMEESEKAVMAEAEAGVQEEEGGRA</sequence>